<evidence type="ECO:0000313" key="2">
    <source>
        <dbReference type="Proteomes" id="UP000188354"/>
    </source>
</evidence>
<evidence type="ECO:0000313" key="1">
    <source>
        <dbReference type="EMBL" id="OIV89591.1"/>
    </source>
</evidence>
<gene>
    <name evidence="1" type="ORF">TanjilG_17589</name>
</gene>
<accession>A0A1J7FNU0</accession>
<proteinExistence type="predicted"/>
<organism evidence="1 2">
    <name type="scientific">Lupinus angustifolius</name>
    <name type="common">Narrow-leaved blue lupine</name>
    <dbReference type="NCBI Taxonomy" id="3871"/>
    <lineage>
        <taxon>Eukaryota</taxon>
        <taxon>Viridiplantae</taxon>
        <taxon>Streptophyta</taxon>
        <taxon>Embryophyta</taxon>
        <taxon>Tracheophyta</taxon>
        <taxon>Spermatophyta</taxon>
        <taxon>Magnoliopsida</taxon>
        <taxon>eudicotyledons</taxon>
        <taxon>Gunneridae</taxon>
        <taxon>Pentapetalae</taxon>
        <taxon>rosids</taxon>
        <taxon>fabids</taxon>
        <taxon>Fabales</taxon>
        <taxon>Fabaceae</taxon>
        <taxon>Papilionoideae</taxon>
        <taxon>50 kb inversion clade</taxon>
        <taxon>genistoids sensu lato</taxon>
        <taxon>core genistoids</taxon>
        <taxon>Genisteae</taxon>
        <taxon>Lupinus</taxon>
    </lineage>
</organism>
<sequence>MLPRRLDDGTKRYIYNLGKKIASSTLRVSPRLVVPNDSLRIVPVSDDDTFVYLVSRWTSPCRIFTRVVKKGICRRSDLVVVEADDLIFEVWARREARARTSGRMIEEISDSKNGDEDEEDMAIPNVLWYSADVVVLLPEHVVTLLLEEHPASEEPMPYPPVIIIGSDIEMKEDLEEDPDKRESSDS</sequence>
<dbReference type="Gramene" id="OIV89591">
    <property type="protein sequence ID" value="OIV89591"/>
    <property type="gene ID" value="TanjilG_17589"/>
</dbReference>
<dbReference type="AlphaFoldDB" id="A0A1J7FNU0"/>
<name>A0A1J7FNU0_LUPAN</name>
<dbReference type="EMBL" id="KV862273">
    <property type="protein sequence ID" value="OIV89591.1"/>
    <property type="molecule type" value="Genomic_DNA"/>
</dbReference>
<dbReference type="Proteomes" id="UP000188354">
    <property type="component" value="Unassembled WGS sequence"/>
</dbReference>
<keyword evidence="2" id="KW-1185">Reference proteome</keyword>
<reference evidence="1 2" key="1">
    <citation type="journal article" date="2017" name="Plant Biotechnol. J.">
        <title>A comprehensive draft genome sequence for lupin (Lupinus angustifolius), an emerging health food: insights into plant-microbe interactions and legume evolution.</title>
        <authorList>
            <person name="Hane J.K."/>
            <person name="Ming Y."/>
            <person name="Kamphuis L.G."/>
            <person name="Nelson M.N."/>
            <person name="Garg G."/>
            <person name="Atkins C.A."/>
            <person name="Bayer P.E."/>
            <person name="Bravo A."/>
            <person name="Bringans S."/>
            <person name="Cannon S."/>
            <person name="Edwards D."/>
            <person name="Foley R."/>
            <person name="Gao L.L."/>
            <person name="Harrison M.J."/>
            <person name="Huang W."/>
            <person name="Hurgobin B."/>
            <person name="Li S."/>
            <person name="Liu C.W."/>
            <person name="McGrath A."/>
            <person name="Morahan G."/>
            <person name="Murray J."/>
            <person name="Weller J."/>
            <person name="Jian J."/>
            <person name="Singh K.B."/>
        </authorList>
    </citation>
    <scope>NUCLEOTIDE SEQUENCE [LARGE SCALE GENOMIC DNA]</scope>
    <source>
        <strain evidence="2">cv. Tanjil</strain>
        <tissue evidence="1">Whole plant</tissue>
    </source>
</reference>
<protein>
    <submittedName>
        <fullName evidence="1">Uncharacterized protein</fullName>
    </submittedName>
</protein>